<reference evidence="31 33" key="2">
    <citation type="submission" date="2018-08" db="EMBL/GenBank/DDBJ databases">
        <title>A genome reference for cultivated species of the human gut microbiota.</title>
        <authorList>
            <person name="Zou Y."/>
            <person name="Xue W."/>
            <person name="Luo G."/>
        </authorList>
    </citation>
    <scope>NUCLEOTIDE SEQUENCE [LARGE SCALE GENOMIC DNA]</scope>
    <source>
        <strain evidence="31 33">AM43-11</strain>
    </source>
</reference>
<dbReference type="Pfam" id="PF00912">
    <property type="entry name" value="Transgly"/>
    <property type="match status" value="1"/>
</dbReference>
<evidence type="ECO:0000256" key="12">
    <source>
        <dbReference type="ARBA" id="ARBA00022692"/>
    </source>
</evidence>
<protein>
    <recommendedName>
        <fullName evidence="7">Penicillin-binding protein 1A</fullName>
        <ecNumber evidence="23">2.4.99.28</ecNumber>
        <ecNumber evidence="6">3.4.16.4</ecNumber>
    </recommendedName>
</protein>
<dbReference type="Proteomes" id="UP000284465">
    <property type="component" value="Unassembled WGS sequence"/>
</dbReference>
<accession>A0A173SZD8</accession>
<evidence type="ECO:0000256" key="20">
    <source>
        <dbReference type="ARBA" id="ARBA00023268"/>
    </source>
</evidence>
<dbReference type="RefSeq" id="WP_055193806.1">
    <property type="nucleotide sequence ID" value="NZ_CABIYH010000008.1"/>
</dbReference>
<keyword evidence="17 27" id="KW-1133">Transmembrane helix</keyword>
<dbReference type="UniPathway" id="UPA00219"/>
<keyword evidence="20" id="KW-0511">Multifunctional enzyme</keyword>
<dbReference type="OrthoDB" id="9766909at2"/>
<evidence type="ECO:0000259" key="28">
    <source>
        <dbReference type="Pfam" id="PF00905"/>
    </source>
</evidence>
<comment type="similarity">
    <text evidence="4">In the C-terminal section; belongs to the transpeptidase family.</text>
</comment>
<dbReference type="GO" id="GO:0071555">
    <property type="term" value="P:cell wall organization"/>
    <property type="evidence" value="ECO:0007669"/>
    <property type="project" value="UniProtKB-KW"/>
</dbReference>
<evidence type="ECO:0000256" key="6">
    <source>
        <dbReference type="ARBA" id="ARBA00012448"/>
    </source>
</evidence>
<dbReference type="PANTHER" id="PTHR32282:SF33">
    <property type="entry name" value="PEPTIDOGLYCAN GLYCOSYLTRANSFERASE"/>
    <property type="match status" value="1"/>
</dbReference>
<dbReference type="GO" id="GO:0008360">
    <property type="term" value="P:regulation of cell shape"/>
    <property type="evidence" value="ECO:0007669"/>
    <property type="project" value="UniProtKB-KW"/>
</dbReference>
<dbReference type="GO" id="GO:0009252">
    <property type="term" value="P:peptidoglycan biosynthetic process"/>
    <property type="evidence" value="ECO:0007669"/>
    <property type="project" value="UniProtKB-UniPathway"/>
</dbReference>
<comment type="similarity">
    <text evidence="5">In the N-terminal section; belongs to the glycosyltransferase 51 family.</text>
</comment>
<dbReference type="Proteomes" id="UP000095350">
    <property type="component" value="Unassembled WGS sequence"/>
</dbReference>
<evidence type="ECO:0000313" key="32">
    <source>
        <dbReference type="Proteomes" id="UP000095350"/>
    </source>
</evidence>
<feature type="domain" description="Penicillin-binding protein transpeptidase" evidence="28">
    <location>
        <begin position="446"/>
        <end position="690"/>
    </location>
</feature>
<evidence type="ECO:0000256" key="26">
    <source>
        <dbReference type="SAM" id="MobiDB-lite"/>
    </source>
</evidence>
<evidence type="ECO:0000256" key="25">
    <source>
        <dbReference type="ARBA" id="ARBA00060592"/>
    </source>
</evidence>
<dbReference type="FunFam" id="1.10.3810.10:FF:000001">
    <property type="entry name" value="Penicillin-binding protein 1A"/>
    <property type="match status" value="1"/>
</dbReference>
<comment type="function">
    <text evidence="1">Cell wall formation. Synthesis of cross-linked peptidoglycan from the lipid intermediates. The enzyme has a penicillin-insensitive transglycosylase N-terminal domain (formation of linear glycan strands) and a penicillin-sensitive transpeptidase C-terminal domain (cross-linking of the peptide subunits).</text>
</comment>
<evidence type="ECO:0000256" key="8">
    <source>
        <dbReference type="ARBA" id="ARBA00022645"/>
    </source>
</evidence>
<dbReference type="EC" id="2.4.99.28" evidence="23"/>
<dbReference type="STRING" id="166486.ERS852572_01267"/>
<dbReference type="InterPro" id="IPR050396">
    <property type="entry name" value="Glycosyltr_51/Transpeptidase"/>
</dbReference>
<keyword evidence="21" id="KW-0961">Cell wall biogenesis/degradation</keyword>
<evidence type="ECO:0000259" key="29">
    <source>
        <dbReference type="Pfam" id="PF00912"/>
    </source>
</evidence>
<keyword evidence="13" id="KW-0378">Hydrolase</keyword>
<keyword evidence="19" id="KW-0046">Antibiotic resistance</keyword>
<feature type="transmembrane region" description="Helical" evidence="27">
    <location>
        <begin position="26"/>
        <end position="53"/>
    </location>
</feature>
<keyword evidence="14" id="KW-0133">Cell shape</keyword>
<evidence type="ECO:0000256" key="4">
    <source>
        <dbReference type="ARBA" id="ARBA00007090"/>
    </source>
</evidence>
<keyword evidence="18 27" id="KW-0472">Membrane</keyword>
<evidence type="ECO:0000256" key="21">
    <source>
        <dbReference type="ARBA" id="ARBA00023316"/>
    </source>
</evidence>
<evidence type="ECO:0000256" key="17">
    <source>
        <dbReference type="ARBA" id="ARBA00022989"/>
    </source>
</evidence>
<evidence type="ECO:0000256" key="3">
    <source>
        <dbReference type="ARBA" id="ARBA00004752"/>
    </source>
</evidence>
<evidence type="ECO:0000256" key="23">
    <source>
        <dbReference type="ARBA" id="ARBA00044770"/>
    </source>
</evidence>
<evidence type="ECO:0000256" key="7">
    <source>
        <dbReference type="ARBA" id="ARBA00018638"/>
    </source>
</evidence>
<evidence type="ECO:0000256" key="2">
    <source>
        <dbReference type="ARBA" id="ARBA00004401"/>
    </source>
</evidence>
<dbReference type="InterPro" id="IPR036950">
    <property type="entry name" value="PBP_transglycosylase"/>
</dbReference>
<evidence type="ECO:0000256" key="27">
    <source>
        <dbReference type="SAM" id="Phobius"/>
    </source>
</evidence>
<dbReference type="InterPro" id="IPR023346">
    <property type="entry name" value="Lysozyme-like_dom_sf"/>
</dbReference>
<dbReference type="NCBIfam" id="TIGR02074">
    <property type="entry name" value="PBP_1a_fam"/>
    <property type="match status" value="1"/>
</dbReference>
<gene>
    <name evidence="30" type="primary">mrcA</name>
    <name evidence="31" type="ORF">DW927_10770</name>
    <name evidence="30" type="ORF">ERS852572_01267</name>
</gene>
<evidence type="ECO:0000256" key="22">
    <source>
        <dbReference type="ARBA" id="ARBA00034000"/>
    </source>
</evidence>
<dbReference type="EMBL" id="QSFP01000011">
    <property type="protein sequence ID" value="RHA66721.1"/>
    <property type="molecule type" value="Genomic_DNA"/>
</dbReference>
<evidence type="ECO:0000256" key="5">
    <source>
        <dbReference type="ARBA" id="ARBA00007739"/>
    </source>
</evidence>
<evidence type="ECO:0000256" key="19">
    <source>
        <dbReference type="ARBA" id="ARBA00023251"/>
    </source>
</evidence>
<dbReference type="InterPro" id="IPR001460">
    <property type="entry name" value="PCN-bd_Tpept"/>
</dbReference>
<keyword evidence="15" id="KW-0735">Signal-anchor</keyword>
<evidence type="ECO:0000256" key="24">
    <source>
        <dbReference type="ARBA" id="ARBA00049902"/>
    </source>
</evidence>
<keyword evidence="11" id="KW-0808">Transferase</keyword>
<evidence type="ECO:0000256" key="13">
    <source>
        <dbReference type="ARBA" id="ARBA00022801"/>
    </source>
</evidence>
<dbReference type="GO" id="GO:0008658">
    <property type="term" value="F:penicillin binding"/>
    <property type="evidence" value="ECO:0007669"/>
    <property type="project" value="InterPro"/>
</dbReference>
<keyword evidence="8" id="KW-0121">Carboxypeptidase</keyword>
<sequence>MNYGKKSTQKREKELTSKSTMIRKKFYVIFCKSLLVCVFAVMVIGACSGVGVIRGIIASAPTIDDIVATPTGFLSTVLDANGNQTATLVASGSNRRAVTIDEIPKNLRHAFVAIEDERFYEHNGIDVTGIIRAGVKGVASGFHFSEGASTITQQLLKNTVFTSWTSESSMADKFERKFQEQYLALQLEKVVDKDWILENYLNAINLGQNTLGVGVASERYFGKDVSDLTLSECAVLAAITQNPSKYNPITNPQENSKRRMKVLNNMKDQGYISQEEYDEAVADNVYDRIQLVNIESETNSINSYFVDELTDQVIQDLVEQKGYTETQAYKALYQGGLTIYSTQDPEIQAICDDEVNNLDNYPTAPKVSFSYRLSVRSADGSISNYSEQTMLSYYQSSNKSFSINFNSEEEAAAAIEQYKTDIMKDGDTIVNGSETVTYTLQPQAALTIIDQSTGNVKALVGGRGDKTANKTLNRAADTTRQPGSTFKIIAAYAPALDAGGLTLASVQDDAPYNYGSGQGGAVNNYDNRYRGFTTLREAITNSINIVTVKTLAQIGPSLGYDYICDFGITTVGLDESSNETLALGGLTHGVTNLELTAAYATIANSGTYIKPKFYTKILDHDGNVLIDNTEPVSHTVLKDTTAWLLTDAMKDVMTQGTGTPAYFGSSMAQAGKSGTTTKNRDALFAGFTPYYTCVVWGGFDDNSPQSGGQTTYPKKIWKAVMSRIHENLEYQDFTKPSGIVTAQVCKESGKLAIAGVCDADPRGSQVYTEYFAEGTQPTEYCDHHIVANICNASGQLAGGYCPADSISSRVFVIGGTVGTEDTPYLLTDDFKNNTCTMHNEGNSTYQGTSAFSAVPGVNNDTSGGTQAPADNTQQTQPPANNSGGDNSDSTPADTGGTDNSGGGSSDNTPADTGGTDNSSGDNNSDGNGG</sequence>
<dbReference type="Pfam" id="PF00905">
    <property type="entry name" value="Transpeptidase"/>
    <property type="match status" value="1"/>
</dbReference>
<evidence type="ECO:0000256" key="1">
    <source>
        <dbReference type="ARBA" id="ARBA00002624"/>
    </source>
</evidence>
<keyword evidence="10" id="KW-0328">Glycosyltransferase</keyword>
<dbReference type="GO" id="GO:0005886">
    <property type="term" value="C:plasma membrane"/>
    <property type="evidence" value="ECO:0007669"/>
    <property type="project" value="UniProtKB-SubCell"/>
</dbReference>
<comment type="pathway">
    <text evidence="3">Cell wall biogenesis; peptidoglycan biosynthesis.</text>
</comment>
<reference evidence="30 32" key="1">
    <citation type="submission" date="2015-09" db="EMBL/GenBank/DDBJ databases">
        <authorList>
            <consortium name="Pathogen Informatics"/>
        </authorList>
    </citation>
    <scope>NUCLEOTIDE SEQUENCE [LARGE SCALE GENOMIC DNA]</scope>
    <source>
        <strain evidence="30 32">2789STDY5834960</strain>
    </source>
</reference>
<proteinExistence type="inferred from homology"/>
<dbReference type="InterPro" id="IPR012338">
    <property type="entry name" value="Beta-lactam/transpept-like"/>
</dbReference>
<dbReference type="SUPFAM" id="SSF53955">
    <property type="entry name" value="Lysozyme-like"/>
    <property type="match status" value="1"/>
</dbReference>
<comment type="subcellular location">
    <subcellularLocation>
        <location evidence="2">Cell membrane</location>
        <topology evidence="2">Single-pass type II membrane protein</topology>
    </subcellularLocation>
</comment>
<dbReference type="Gene3D" id="1.10.3810.10">
    <property type="entry name" value="Biosynthetic peptidoglycan transglycosylase-like"/>
    <property type="match status" value="1"/>
</dbReference>
<keyword evidence="9" id="KW-0645">Protease</keyword>
<evidence type="ECO:0000313" key="33">
    <source>
        <dbReference type="Proteomes" id="UP000284465"/>
    </source>
</evidence>
<evidence type="ECO:0000313" key="31">
    <source>
        <dbReference type="EMBL" id="RHA66721.1"/>
    </source>
</evidence>
<dbReference type="InterPro" id="IPR001264">
    <property type="entry name" value="Glyco_trans_51"/>
</dbReference>
<evidence type="ECO:0000256" key="16">
    <source>
        <dbReference type="ARBA" id="ARBA00022984"/>
    </source>
</evidence>
<feature type="region of interest" description="Disordered" evidence="26">
    <location>
        <begin position="846"/>
        <end position="929"/>
    </location>
</feature>
<name>A0A173SZD8_9FIRM</name>
<feature type="compositionally biased region" description="Low complexity" evidence="26">
    <location>
        <begin position="905"/>
        <end position="929"/>
    </location>
</feature>
<dbReference type="EC" id="3.4.16.4" evidence="6"/>
<feature type="domain" description="Glycosyl transferase family 51" evidence="29">
    <location>
        <begin position="84"/>
        <end position="267"/>
    </location>
</feature>
<comment type="catalytic activity">
    <reaction evidence="22">
        <text>Preferential cleavage: (Ac)2-L-Lys-D-Ala-|-D-Ala. Also transpeptidation of peptidyl-alanyl moieties that are N-acyl substituents of D-alanine.</text>
        <dbReference type="EC" id="3.4.16.4"/>
    </reaction>
</comment>
<dbReference type="Gene3D" id="3.40.710.10">
    <property type="entry name" value="DD-peptidase/beta-lactamase superfamily"/>
    <property type="match status" value="1"/>
</dbReference>
<feature type="compositionally biased region" description="Polar residues" evidence="26">
    <location>
        <begin position="858"/>
        <end position="892"/>
    </location>
</feature>
<dbReference type="GO" id="GO:0006508">
    <property type="term" value="P:proteolysis"/>
    <property type="evidence" value="ECO:0007669"/>
    <property type="project" value="UniProtKB-KW"/>
</dbReference>
<organism evidence="30 32">
    <name type="scientific">Roseburia intestinalis</name>
    <dbReference type="NCBI Taxonomy" id="166486"/>
    <lineage>
        <taxon>Bacteria</taxon>
        <taxon>Bacillati</taxon>
        <taxon>Bacillota</taxon>
        <taxon>Clostridia</taxon>
        <taxon>Lachnospirales</taxon>
        <taxon>Lachnospiraceae</taxon>
        <taxon>Roseburia</taxon>
    </lineage>
</organism>
<comment type="pathway">
    <text evidence="25">Glycan biosynthesis.</text>
</comment>
<evidence type="ECO:0000256" key="18">
    <source>
        <dbReference type="ARBA" id="ARBA00023136"/>
    </source>
</evidence>
<comment type="catalytic activity">
    <reaction evidence="24">
        <text>[GlcNAc-(1-&gt;4)-Mur2Ac(oyl-L-Ala-gamma-D-Glu-L-Lys-D-Ala-D-Ala)](n)-di-trans,octa-cis-undecaprenyl diphosphate + beta-D-GlcNAc-(1-&gt;4)-Mur2Ac(oyl-L-Ala-gamma-D-Glu-L-Lys-D-Ala-D-Ala)-di-trans,octa-cis-undecaprenyl diphosphate = [GlcNAc-(1-&gt;4)-Mur2Ac(oyl-L-Ala-gamma-D-Glu-L-Lys-D-Ala-D-Ala)](n+1)-di-trans,octa-cis-undecaprenyl diphosphate + di-trans,octa-cis-undecaprenyl diphosphate + H(+)</text>
        <dbReference type="Rhea" id="RHEA:23708"/>
        <dbReference type="Rhea" id="RHEA-COMP:9602"/>
        <dbReference type="Rhea" id="RHEA-COMP:9603"/>
        <dbReference type="ChEBI" id="CHEBI:15378"/>
        <dbReference type="ChEBI" id="CHEBI:58405"/>
        <dbReference type="ChEBI" id="CHEBI:60033"/>
        <dbReference type="ChEBI" id="CHEBI:78435"/>
        <dbReference type="EC" id="2.4.99.28"/>
    </reaction>
</comment>
<keyword evidence="12 27" id="KW-0812">Transmembrane</keyword>
<dbReference type="SUPFAM" id="SSF56601">
    <property type="entry name" value="beta-lactamase/transpeptidase-like"/>
    <property type="match status" value="1"/>
</dbReference>
<dbReference type="GO" id="GO:0008955">
    <property type="term" value="F:peptidoglycan glycosyltransferase activity"/>
    <property type="evidence" value="ECO:0007669"/>
    <property type="project" value="UniProtKB-EC"/>
</dbReference>
<dbReference type="PaxDb" id="166486-ERS852572_01267"/>
<dbReference type="GO" id="GO:0009002">
    <property type="term" value="F:serine-type D-Ala-D-Ala carboxypeptidase activity"/>
    <property type="evidence" value="ECO:0007669"/>
    <property type="project" value="UniProtKB-EC"/>
</dbReference>
<evidence type="ECO:0000256" key="14">
    <source>
        <dbReference type="ARBA" id="ARBA00022960"/>
    </source>
</evidence>
<keyword evidence="16" id="KW-0573">Peptidoglycan synthesis</keyword>
<dbReference type="GO" id="GO:0046677">
    <property type="term" value="P:response to antibiotic"/>
    <property type="evidence" value="ECO:0007669"/>
    <property type="project" value="UniProtKB-KW"/>
</dbReference>
<evidence type="ECO:0000256" key="15">
    <source>
        <dbReference type="ARBA" id="ARBA00022968"/>
    </source>
</evidence>
<dbReference type="AlphaFoldDB" id="A0A173SZD8"/>
<evidence type="ECO:0000256" key="11">
    <source>
        <dbReference type="ARBA" id="ARBA00022679"/>
    </source>
</evidence>
<evidence type="ECO:0000256" key="10">
    <source>
        <dbReference type="ARBA" id="ARBA00022676"/>
    </source>
</evidence>
<dbReference type="PANTHER" id="PTHR32282">
    <property type="entry name" value="BINDING PROTEIN TRANSPEPTIDASE, PUTATIVE-RELATED"/>
    <property type="match status" value="1"/>
</dbReference>
<dbReference type="EMBL" id="CYXZ01000008">
    <property type="protein sequence ID" value="CUM95823.1"/>
    <property type="molecule type" value="Genomic_DNA"/>
</dbReference>
<evidence type="ECO:0000256" key="9">
    <source>
        <dbReference type="ARBA" id="ARBA00022670"/>
    </source>
</evidence>
<evidence type="ECO:0000313" key="30">
    <source>
        <dbReference type="EMBL" id="CUM95823.1"/>
    </source>
</evidence>